<comment type="caution">
    <text evidence="2">The sequence shown here is derived from an EMBL/GenBank/DDBJ whole genome shotgun (WGS) entry which is preliminary data.</text>
</comment>
<accession>A0A2P5DYR5</accession>
<dbReference type="AlphaFoldDB" id="A0A2P5DYR5"/>
<reference evidence="3" key="1">
    <citation type="submission" date="2016-06" db="EMBL/GenBank/DDBJ databases">
        <title>Parallel loss of symbiosis genes in relatives of nitrogen-fixing non-legume Parasponia.</title>
        <authorList>
            <person name="Van Velzen R."/>
            <person name="Holmer R."/>
            <person name="Bu F."/>
            <person name="Rutten L."/>
            <person name="Van Zeijl A."/>
            <person name="Liu W."/>
            <person name="Santuari L."/>
            <person name="Cao Q."/>
            <person name="Sharma T."/>
            <person name="Shen D."/>
            <person name="Roswanjaya Y."/>
            <person name="Wardhani T."/>
            <person name="Kalhor M.S."/>
            <person name="Jansen J."/>
            <person name="Van den Hoogen J."/>
            <person name="Gungor B."/>
            <person name="Hartog M."/>
            <person name="Hontelez J."/>
            <person name="Verver J."/>
            <person name="Yang W.-C."/>
            <person name="Schijlen E."/>
            <person name="Repin R."/>
            <person name="Schilthuizen M."/>
            <person name="Schranz E."/>
            <person name="Heidstra R."/>
            <person name="Miyata K."/>
            <person name="Fedorova E."/>
            <person name="Kohlen W."/>
            <person name="Bisseling T."/>
            <person name="Smit S."/>
            <person name="Geurts R."/>
        </authorList>
    </citation>
    <scope>NUCLEOTIDE SEQUENCE [LARGE SCALE GENOMIC DNA]</scope>
    <source>
        <strain evidence="3">cv. WU1-14</strain>
    </source>
</reference>
<proteinExistence type="predicted"/>
<gene>
    <name evidence="2" type="ORF">PanWU01x14_020760</name>
</gene>
<sequence>MTVPFLKFLTYRILHHLRSIFVTTILTSITTILTSITLGSIPSSSISVPAPVDNVQQQPQQQRLELRVYSCRKNQQNVDIPLSLKTCHKFDSNSGNSSLSLPLVNIDDLSIAFRKGVRFCTQHPIAQVMGYDHLFSSMKALVSNLDDVETPKTIEEALHEKE</sequence>
<keyword evidence="1" id="KW-0472">Membrane</keyword>
<feature type="transmembrane region" description="Helical" evidence="1">
    <location>
        <begin position="20"/>
        <end position="41"/>
    </location>
</feature>
<name>A0A2P5DYR5_PARAD</name>
<keyword evidence="1" id="KW-0812">Transmembrane</keyword>
<dbReference type="EMBL" id="JXTB01000009">
    <property type="protein sequence ID" value="PON78438.1"/>
    <property type="molecule type" value="Genomic_DNA"/>
</dbReference>
<keyword evidence="1" id="KW-1133">Transmembrane helix</keyword>
<organism evidence="2 3">
    <name type="scientific">Parasponia andersonii</name>
    <name type="common">Sponia andersonii</name>
    <dbReference type="NCBI Taxonomy" id="3476"/>
    <lineage>
        <taxon>Eukaryota</taxon>
        <taxon>Viridiplantae</taxon>
        <taxon>Streptophyta</taxon>
        <taxon>Embryophyta</taxon>
        <taxon>Tracheophyta</taxon>
        <taxon>Spermatophyta</taxon>
        <taxon>Magnoliopsida</taxon>
        <taxon>eudicotyledons</taxon>
        <taxon>Gunneridae</taxon>
        <taxon>Pentapetalae</taxon>
        <taxon>rosids</taxon>
        <taxon>fabids</taxon>
        <taxon>Rosales</taxon>
        <taxon>Cannabaceae</taxon>
        <taxon>Parasponia</taxon>
    </lineage>
</organism>
<evidence type="ECO:0000313" key="2">
    <source>
        <dbReference type="EMBL" id="PON78438.1"/>
    </source>
</evidence>
<keyword evidence="3" id="KW-1185">Reference proteome</keyword>
<dbReference type="Proteomes" id="UP000237105">
    <property type="component" value="Unassembled WGS sequence"/>
</dbReference>
<evidence type="ECO:0000313" key="3">
    <source>
        <dbReference type="Proteomes" id="UP000237105"/>
    </source>
</evidence>
<protein>
    <submittedName>
        <fullName evidence="2">Uncharacterized protein</fullName>
    </submittedName>
</protein>
<evidence type="ECO:0000256" key="1">
    <source>
        <dbReference type="SAM" id="Phobius"/>
    </source>
</evidence>